<proteinExistence type="inferred from homology"/>
<dbReference type="PROSITE" id="PS01184">
    <property type="entry name" value="UBIE_2"/>
    <property type="match status" value="1"/>
</dbReference>
<comment type="caution">
    <text evidence="6">The sequence shown here is derived from an EMBL/GenBank/DDBJ whole genome shotgun (WGS) entry which is preliminary data.</text>
</comment>
<name>A0A5M8NRT8_9BACT</name>
<dbReference type="UniPathway" id="UPA00079">
    <property type="reaction ID" value="UER00169"/>
</dbReference>
<evidence type="ECO:0000313" key="6">
    <source>
        <dbReference type="EMBL" id="KAA6299841.1"/>
    </source>
</evidence>
<dbReference type="GO" id="GO:0032259">
    <property type="term" value="P:methylation"/>
    <property type="evidence" value="ECO:0007669"/>
    <property type="project" value="UniProtKB-KW"/>
</dbReference>
<dbReference type="InterPro" id="IPR004033">
    <property type="entry name" value="UbiE/COQ5_MeTrFase"/>
</dbReference>
<evidence type="ECO:0000256" key="4">
    <source>
        <dbReference type="ARBA" id="ARBA00022691"/>
    </source>
</evidence>
<sequence length="246" mass="27857">MMNYSQKDITPYSDGSKKSDRIGQMFDRIAPVYDQLNHILSWGIDKRWRRQAIVELKPFRPQRMMDAATGTGDFALAAYHGLCPELLIGTDISEGMMNVGIEKVNKEGLSDKICFRREDCTSLSFTDDYFDAVTVAFGIRNFEDLNKGLSEIYRVLKKDGHLVILELSTPDRFPMKQLYAVYSKTIIPYLGKMLSKDAAAYVYLPHSVAAFPHGEVMRSIIARAGFSQTSFRQLTFGICTLYTATK</sequence>
<dbReference type="EC" id="2.1.1.163" evidence="5"/>
<keyword evidence="3 5" id="KW-0808">Transferase</keyword>
<dbReference type="InterPro" id="IPR023576">
    <property type="entry name" value="UbiE/COQ5_MeTrFase_CS"/>
</dbReference>
<comment type="caution">
    <text evidence="5">Lacks conserved residue(s) required for the propagation of feature annotation.</text>
</comment>
<keyword evidence="4 5" id="KW-0949">S-adenosyl-L-methionine</keyword>
<protein>
    <recommendedName>
        <fullName evidence="5">Demethylmenaquinone methyltransferase</fullName>
        <ecNumber evidence="5">2.1.1.163</ecNumber>
    </recommendedName>
</protein>
<feature type="binding site" evidence="5">
    <location>
        <begin position="119"/>
        <end position="120"/>
    </location>
    <ligand>
        <name>S-adenosyl-L-methionine</name>
        <dbReference type="ChEBI" id="CHEBI:59789"/>
    </ligand>
</feature>
<comment type="function">
    <text evidence="5">Methyltransferase required for the conversion of demethylmenaquinol (DMKH2) to menaquinol (MKH2).</text>
</comment>
<gene>
    <name evidence="5" type="primary">menG</name>
    <name evidence="6" type="ORF">EZS26_004020</name>
</gene>
<dbReference type="PROSITE" id="PS01183">
    <property type="entry name" value="UBIE_1"/>
    <property type="match status" value="1"/>
</dbReference>
<comment type="catalytic activity">
    <reaction evidence="5">
        <text>a 2-demethylmenaquinol + S-adenosyl-L-methionine = a menaquinol + S-adenosyl-L-homocysteine + H(+)</text>
        <dbReference type="Rhea" id="RHEA:42640"/>
        <dbReference type="Rhea" id="RHEA-COMP:9539"/>
        <dbReference type="Rhea" id="RHEA-COMP:9563"/>
        <dbReference type="ChEBI" id="CHEBI:15378"/>
        <dbReference type="ChEBI" id="CHEBI:18151"/>
        <dbReference type="ChEBI" id="CHEBI:55437"/>
        <dbReference type="ChEBI" id="CHEBI:57856"/>
        <dbReference type="ChEBI" id="CHEBI:59789"/>
        <dbReference type="EC" id="2.1.1.163"/>
    </reaction>
</comment>
<accession>A0A5M8NRT8</accession>
<keyword evidence="2 5" id="KW-0489">Methyltransferase</keyword>
<feature type="binding site" evidence="5">
    <location>
        <position position="91"/>
    </location>
    <ligand>
        <name>S-adenosyl-L-methionine</name>
        <dbReference type="ChEBI" id="CHEBI:59789"/>
    </ligand>
</feature>
<dbReference type="AlphaFoldDB" id="A0A5M8NRT8"/>
<dbReference type="InterPro" id="IPR029063">
    <property type="entry name" value="SAM-dependent_MTases_sf"/>
</dbReference>
<evidence type="ECO:0000256" key="1">
    <source>
        <dbReference type="ARBA" id="ARBA00022428"/>
    </source>
</evidence>
<comment type="similarity">
    <text evidence="5">Belongs to the class I-like SAM-binding methyltransferase superfamily. MenG/UbiE family.</text>
</comment>
<dbReference type="CDD" id="cd02440">
    <property type="entry name" value="AdoMet_MTases"/>
    <property type="match status" value="1"/>
</dbReference>
<dbReference type="PANTHER" id="PTHR43591">
    <property type="entry name" value="METHYLTRANSFERASE"/>
    <property type="match status" value="1"/>
</dbReference>
<dbReference type="NCBIfam" id="NF001244">
    <property type="entry name" value="PRK00216.1-5"/>
    <property type="match status" value="1"/>
</dbReference>
<comment type="pathway">
    <text evidence="5">Quinol/quinone metabolism; menaquinone biosynthesis; menaquinol from 1,4-dihydroxy-2-naphthoate: step 2/2.</text>
</comment>
<dbReference type="Gene3D" id="3.40.50.150">
    <property type="entry name" value="Vaccinia Virus protein VP39"/>
    <property type="match status" value="1"/>
</dbReference>
<keyword evidence="1 5" id="KW-0474">Menaquinone biosynthesis</keyword>
<feature type="binding site" evidence="5">
    <location>
        <position position="71"/>
    </location>
    <ligand>
        <name>S-adenosyl-L-methionine</name>
        <dbReference type="ChEBI" id="CHEBI:59789"/>
    </ligand>
</feature>
<reference evidence="6 7" key="1">
    <citation type="submission" date="2019-03" db="EMBL/GenBank/DDBJ databases">
        <title>Single cell metagenomics reveals metabolic interactions within the superorganism composed of flagellate Streblomastix strix and complex community of Bacteroidetes bacteria on its surface.</title>
        <authorList>
            <person name="Treitli S.C."/>
            <person name="Kolisko M."/>
            <person name="Husnik F."/>
            <person name="Keeling P."/>
            <person name="Hampl V."/>
        </authorList>
    </citation>
    <scope>NUCLEOTIDE SEQUENCE [LARGE SCALE GENOMIC DNA]</scope>
    <source>
        <strain evidence="6">St1</strain>
    </source>
</reference>
<evidence type="ECO:0000313" key="7">
    <source>
        <dbReference type="Proteomes" id="UP000324575"/>
    </source>
</evidence>
<evidence type="ECO:0000256" key="2">
    <source>
        <dbReference type="ARBA" id="ARBA00022603"/>
    </source>
</evidence>
<evidence type="ECO:0000256" key="5">
    <source>
        <dbReference type="HAMAP-Rule" id="MF_01813"/>
    </source>
</evidence>
<dbReference type="GO" id="GO:0043770">
    <property type="term" value="F:demethylmenaquinone methyltransferase activity"/>
    <property type="evidence" value="ECO:0007669"/>
    <property type="project" value="UniProtKB-UniRule"/>
</dbReference>
<dbReference type="NCBIfam" id="TIGR01934">
    <property type="entry name" value="MenG_MenH_UbiE"/>
    <property type="match status" value="1"/>
</dbReference>
<dbReference type="PROSITE" id="PS51608">
    <property type="entry name" value="SAM_MT_UBIE"/>
    <property type="match status" value="1"/>
</dbReference>
<evidence type="ECO:0000256" key="3">
    <source>
        <dbReference type="ARBA" id="ARBA00022679"/>
    </source>
</evidence>
<dbReference type="EMBL" id="SNRX01000214">
    <property type="protein sequence ID" value="KAA6299841.1"/>
    <property type="molecule type" value="Genomic_DNA"/>
</dbReference>
<dbReference type="SUPFAM" id="SSF53335">
    <property type="entry name" value="S-adenosyl-L-methionine-dependent methyltransferases"/>
    <property type="match status" value="1"/>
</dbReference>
<organism evidence="6 7">
    <name type="scientific">Candidatus Ordinivivax streblomastigis</name>
    <dbReference type="NCBI Taxonomy" id="2540710"/>
    <lineage>
        <taxon>Bacteria</taxon>
        <taxon>Pseudomonadati</taxon>
        <taxon>Bacteroidota</taxon>
        <taxon>Bacteroidia</taxon>
        <taxon>Bacteroidales</taxon>
        <taxon>Candidatus Ordinivivax</taxon>
    </lineage>
</organism>
<dbReference type="GO" id="GO:0009234">
    <property type="term" value="P:menaquinone biosynthetic process"/>
    <property type="evidence" value="ECO:0007669"/>
    <property type="project" value="UniProtKB-UniRule"/>
</dbReference>
<dbReference type="PANTHER" id="PTHR43591:SF24">
    <property type="entry name" value="2-METHOXY-6-POLYPRENYL-1,4-BENZOQUINOL METHYLASE, MITOCHONDRIAL"/>
    <property type="match status" value="1"/>
</dbReference>
<keyword evidence="6" id="KW-0830">Ubiquinone</keyword>
<dbReference type="Proteomes" id="UP000324575">
    <property type="component" value="Unassembled WGS sequence"/>
</dbReference>
<dbReference type="HAMAP" id="MF_01813">
    <property type="entry name" value="MenG_UbiE_methyltr"/>
    <property type="match status" value="1"/>
</dbReference>
<dbReference type="Pfam" id="PF01209">
    <property type="entry name" value="Ubie_methyltran"/>
    <property type="match status" value="1"/>
</dbReference>